<dbReference type="Gene3D" id="1.25.40.10">
    <property type="entry name" value="Tetratricopeptide repeat domain"/>
    <property type="match status" value="1"/>
</dbReference>
<dbReference type="InterPro" id="IPR019734">
    <property type="entry name" value="TPR_rpt"/>
</dbReference>
<evidence type="ECO:0000313" key="4">
    <source>
        <dbReference type="Proteomes" id="UP000198744"/>
    </source>
</evidence>
<dbReference type="SMART" id="SM00028">
    <property type="entry name" value="TPR"/>
    <property type="match status" value="3"/>
</dbReference>
<dbReference type="Pfam" id="PF09976">
    <property type="entry name" value="TPR_21"/>
    <property type="match status" value="1"/>
</dbReference>
<sequence>MTKKGEAELNQPDQFHTIFNKLVDFYILNRKKVVLTAGVIVGVLAIIIAWTSYRHFYEKNAWEEYVKIEEFMLKSASSDKSDELIKKYKNLSQNYPDSQAANLSSYRMANLYFNKNDLDAAISSYEKFLSPASDRNELKVLSYSGLAYCHEAKKDFNKALQALQQAEKIEGAKSLETFIYRDMGRICEKMGNPGEALKYYKKALAQSMDPTFTMFIKRKIALLS</sequence>
<accession>A0A1H7XH39</accession>
<reference evidence="3 4" key="1">
    <citation type="submission" date="2016-10" db="EMBL/GenBank/DDBJ databases">
        <authorList>
            <person name="de Groot N.N."/>
        </authorList>
    </citation>
    <scope>NUCLEOTIDE SEQUENCE [LARGE SCALE GENOMIC DNA]</scope>
    <source>
        <strain evidence="3 4">DSM 8423</strain>
    </source>
</reference>
<dbReference type="Proteomes" id="UP000198744">
    <property type="component" value="Unassembled WGS sequence"/>
</dbReference>
<dbReference type="AlphaFoldDB" id="A0A1H7XH39"/>
<feature type="domain" description="Ancillary SecYEG translocon subunit/Cell division coordinator CpoB TPR" evidence="2">
    <location>
        <begin position="34"/>
        <end position="220"/>
    </location>
</feature>
<dbReference type="InterPro" id="IPR018704">
    <property type="entry name" value="SecYEG/CpoB_TPR"/>
</dbReference>
<protein>
    <submittedName>
        <fullName evidence="3">Putative negative regulator of RcsB-dependent stress response</fullName>
    </submittedName>
</protein>
<proteinExistence type="predicted"/>
<dbReference type="OrthoDB" id="5430072at2"/>
<name>A0A1H7XH39_9BACT</name>
<dbReference type="STRING" id="43775.SAMN04489760_11092"/>
<dbReference type="InterPro" id="IPR011990">
    <property type="entry name" value="TPR-like_helical_dom_sf"/>
</dbReference>
<feature type="transmembrane region" description="Helical" evidence="1">
    <location>
        <begin position="33"/>
        <end position="53"/>
    </location>
</feature>
<organism evidence="3 4">
    <name type="scientific">Syntrophus gentianae</name>
    <dbReference type="NCBI Taxonomy" id="43775"/>
    <lineage>
        <taxon>Bacteria</taxon>
        <taxon>Pseudomonadati</taxon>
        <taxon>Thermodesulfobacteriota</taxon>
        <taxon>Syntrophia</taxon>
        <taxon>Syntrophales</taxon>
        <taxon>Syntrophaceae</taxon>
        <taxon>Syntrophus</taxon>
    </lineage>
</organism>
<dbReference type="SUPFAM" id="SSF48452">
    <property type="entry name" value="TPR-like"/>
    <property type="match status" value="1"/>
</dbReference>
<keyword evidence="1" id="KW-0812">Transmembrane</keyword>
<keyword evidence="1" id="KW-0472">Membrane</keyword>
<keyword evidence="4" id="KW-1185">Reference proteome</keyword>
<dbReference type="EMBL" id="FOBS01000010">
    <property type="protein sequence ID" value="SEM32518.1"/>
    <property type="molecule type" value="Genomic_DNA"/>
</dbReference>
<dbReference type="RefSeq" id="WP_093883321.1">
    <property type="nucleotide sequence ID" value="NZ_FOBS01000010.1"/>
</dbReference>
<evidence type="ECO:0000259" key="2">
    <source>
        <dbReference type="Pfam" id="PF09976"/>
    </source>
</evidence>
<keyword evidence="1" id="KW-1133">Transmembrane helix</keyword>
<gene>
    <name evidence="3" type="ORF">SAMN04489760_11092</name>
</gene>
<evidence type="ECO:0000313" key="3">
    <source>
        <dbReference type="EMBL" id="SEM32518.1"/>
    </source>
</evidence>
<evidence type="ECO:0000256" key="1">
    <source>
        <dbReference type="SAM" id="Phobius"/>
    </source>
</evidence>